<comment type="pathway">
    <text evidence="1">Purine metabolism; IMP biosynthesis via de novo pathway; N(2)-formyl-N(1)-(5-phospho-D-ribosyl)glycinamide from N(1)-(5-phospho-D-ribosyl)glycinamide (10-formyl THF route): step 1/1.</text>
</comment>
<evidence type="ECO:0000313" key="11">
    <source>
        <dbReference type="Proteomes" id="UP001497392"/>
    </source>
</evidence>
<comment type="catalytic activity">
    <reaction evidence="8">
        <text>N(1)-(5-phospho-beta-D-ribosyl)glycinamide + (6R)-10-formyltetrahydrofolate = N(2)-formyl-N(1)-(5-phospho-beta-D-ribosyl)glycinamide + (6S)-5,6,7,8-tetrahydrofolate + H(+)</text>
        <dbReference type="Rhea" id="RHEA:15053"/>
        <dbReference type="ChEBI" id="CHEBI:15378"/>
        <dbReference type="ChEBI" id="CHEBI:57453"/>
        <dbReference type="ChEBI" id="CHEBI:143788"/>
        <dbReference type="ChEBI" id="CHEBI:147286"/>
        <dbReference type="ChEBI" id="CHEBI:195366"/>
        <dbReference type="EC" id="2.1.2.2"/>
    </reaction>
</comment>
<evidence type="ECO:0000259" key="9">
    <source>
        <dbReference type="Pfam" id="PF00551"/>
    </source>
</evidence>
<dbReference type="Pfam" id="PF00551">
    <property type="entry name" value="Formyl_trans_N"/>
    <property type="match status" value="1"/>
</dbReference>
<evidence type="ECO:0000256" key="7">
    <source>
        <dbReference type="ARBA" id="ARBA00041682"/>
    </source>
</evidence>
<dbReference type="EC" id="2.1.2.2" evidence="2"/>
<evidence type="ECO:0000313" key="10">
    <source>
        <dbReference type="EMBL" id="CAL5228992.1"/>
    </source>
</evidence>
<evidence type="ECO:0000256" key="6">
    <source>
        <dbReference type="ARBA" id="ARBA00041324"/>
    </source>
</evidence>
<evidence type="ECO:0000256" key="2">
    <source>
        <dbReference type="ARBA" id="ARBA00012254"/>
    </source>
</evidence>
<dbReference type="EMBL" id="CAXHTA020000019">
    <property type="protein sequence ID" value="CAL5228992.1"/>
    <property type="molecule type" value="Genomic_DNA"/>
</dbReference>
<keyword evidence="3" id="KW-0808">Transferase</keyword>
<protein>
    <recommendedName>
        <fullName evidence="2">phosphoribosylglycinamide formyltransferase 1</fullName>
        <ecNumber evidence="2">2.1.2.2</ecNumber>
    </recommendedName>
    <alternativeName>
        <fullName evidence="7">5'-phosphoribosylglycinamide transformylase</fullName>
    </alternativeName>
    <alternativeName>
        <fullName evidence="6">GAR transformylase</fullName>
    </alternativeName>
</protein>
<keyword evidence="4" id="KW-0658">Purine biosynthesis</keyword>
<dbReference type="PANTHER" id="PTHR43369">
    <property type="entry name" value="PHOSPHORIBOSYLGLYCINAMIDE FORMYLTRANSFERASE"/>
    <property type="match status" value="1"/>
</dbReference>
<gene>
    <name evidence="10" type="primary">g12231</name>
    <name evidence="10" type="ORF">VP750_LOCUS10898</name>
</gene>
<dbReference type="NCBIfam" id="TIGR00639">
    <property type="entry name" value="PurN"/>
    <property type="match status" value="1"/>
</dbReference>
<evidence type="ECO:0000256" key="5">
    <source>
        <dbReference type="ARBA" id="ARBA00038440"/>
    </source>
</evidence>
<dbReference type="InterPro" id="IPR036477">
    <property type="entry name" value="Formyl_transf_N_sf"/>
</dbReference>
<feature type="domain" description="Formyl transferase N-terminal" evidence="9">
    <location>
        <begin position="84"/>
        <end position="274"/>
    </location>
</feature>
<dbReference type="InterPro" id="IPR001555">
    <property type="entry name" value="GART_AS"/>
</dbReference>
<organism evidence="10 11">
    <name type="scientific">Coccomyxa viridis</name>
    <dbReference type="NCBI Taxonomy" id="1274662"/>
    <lineage>
        <taxon>Eukaryota</taxon>
        <taxon>Viridiplantae</taxon>
        <taxon>Chlorophyta</taxon>
        <taxon>core chlorophytes</taxon>
        <taxon>Trebouxiophyceae</taxon>
        <taxon>Trebouxiophyceae incertae sedis</taxon>
        <taxon>Coccomyxaceae</taxon>
        <taxon>Coccomyxa</taxon>
    </lineage>
</organism>
<dbReference type="CDD" id="cd08645">
    <property type="entry name" value="FMT_core_GART"/>
    <property type="match status" value="1"/>
</dbReference>
<evidence type="ECO:0000256" key="8">
    <source>
        <dbReference type="ARBA" id="ARBA00047664"/>
    </source>
</evidence>
<dbReference type="PROSITE" id="PS00373">
    <property type="entry name" value="GART"/>
    <property type="match status" value="1"/>
</dbReference>
<sequence>MHFAVEGSFNTPPAFRAARCRCEAQASFLTSLRYSPPENLSKLHCIASESAPSALRRRAASLFLAALAPKASPPDISEDSKAPRLAIFVSGGGSNFRAIHAAVLAGQIAAEVAVVISDVPGCGGWKYAAEHGIATVAYPASSKTVVNGNQTGVSTEELISSLKEHHLVDFVLLAGYLKLIPEELVRVYKRAMLNIHPALLPNFGGRGFYGSKVHTAVIQSGARFSGPTVHFVDEGYDTGPILAQAVVPVSPTDSPVKLAAKVLKEEHKLYPHAVSALVDGRITWRADGVPVLWTAS</sequence>
<reference evidence="10 11" key="1">
    <citation type="submission" date="2024-06" db="EMBL/GenBank/DDBJ databases">
        <authorList>
            <person name="Kraege A."/>
            <person name="Thomma B."/>
        </authorList>
    </citation>
    <scope>NUCLEOTIDE SEQUENCE [LARGE SCALE GENOMIC DNA]</scope>
</reference>
<comment type="caution">
    <text evidence="10">The sequence shown here is derived from an EMBL/GenBank/DDBJ whole genome shotgun (WGS) entry which is preliminary data.</text>
</comment>
<dbReference type="HAMAP" id="MF_01930">
    <property type="entry name" value="PurN"/>
    <property type="match status" value="1"/>
</dbReference>
<keyword evidence="11" id="KW-1185">Reference proteome</keyword>
<evidence type="ECO:0000256" key="4">
    <source>
        <dbReference type="ARBA" id="ARBA00022755"/>
    </source>
</evidence>
<dbReference type="PANTHER" id="PTHR43369:SF2">
    <property type="entry name" value="PHOSPHORIBOSYLGLYCINAMIDE FORMYLTRANSFERASE"/>
    <property type="match status" value="1"/>
</dbReference>
<dbReference type="Gene3D" id="3.40.50.170">
    <property type="entry name" value="Formyl transferase, N-terminal domain"/>
    <property type="match status" value="1"/>
</dbReference>
<dbReference type="InterPro" id="IPR004607">
    <property type="entry name" value="GART"/>
</dbReference>
<name>A0ABP1GCH7_9CHLO</name>
<accession>A0ABP1GCH7</accession>
<comment type="similarity">
    <text evidence="5">Belongs to the GART family.</text>
</comment>
<dbReference type="InterPro" id="IPR002376">
    <property type="entry name" value="Formyl_transf_N"/>
</dbReference>
<dbReference type="SUPFAM" id="SSF53328">
    <property type="entry name" value="Formyltransferase"/>
    <property type="match status" value="1"/>
</dbReference>
<proteinExistence type="inferred from homology"/>
<evidence type="ECO:0000256" key="3">
    <source>
        <dbReference type="ARBA" id="ARBA00022679"/>
    </source>
</evidence>
<dbReference type="Proteomes" id="UP001497392">
    <property type="component" value="Unassembled WGS sequence"/>
</dbReference>
<evidence type="ECO:0000256" key="1">
    <source>
        <dbReference type="ARBA" id="ARBA00005054"/>
    </source>
</evidence>